<reference evidence="1 2" key="1">
    <citation type="submission" date="2021-02" db="EMBL/GenBank/DDBJ databases">
        <title>Paenibacillus tianjinensis sp. nov.</title>
        <authorList>
            <person name="Liu H."/>
        </authorList>
    </citation>
    <scope>NUCLEOTIDE SEQUENCE [LARGE SCALE GENOMIC DNA]</scope>
    <source>
        <strain evidence="1 2">TB2019</strain>
    </source>
</reference>
<organism evidence="1 2">
    <name type="scientific">Paenibacillus tianjinensis</name>
    <dbReference type="NCBI Taxonomy" id="2810347"/>
    <lineage>
        <taxon>Bacteria</taxon>
        <taxon>Bacillati</taxon>
        <taxon>Bacillota</taxon>
        <taxon>Bacilli</taxon>
        <taxon>Bacillales</taxon>
        <taxon>Paenibacillaceae</taxon>
        <taxon>Paenibacillus</taxon>
    </lineage>
</organism>
<name>A0ABX7L7R4_9BACL</name>
<protein>
    <submittedName>
        <fullName evidence="1">Uncharacterized protein</fullName>
    </submittedName>
</protein>
<sequence length="116" mass="13841">MFKYKISSEAKSMFAELCPKANRRCSVNSDVHFKIIRSFDLGRKIVIPNNNSNYIVSNYYDLLLFLNIKNNTIEEISKDERYYFHVISDVKEDYKNKYNEKNKCKIINFFNKFLGV</sequence>
<keyword evidence="2" id="KW-1185">Reference proteome</keyword>
<evidence type="ECO:0000313" key="2">
    <source>
        <dbReference type="Proteomes" id="UP000663452"/>
    </source>
</evidence>
<dbReference type="EMBL" id="CP070969">
    <property type="protein sequence ID" value="QSF43291.1"/>
    <property type="molecule type" value="Genomic_DNA"/>
</dbReference>
<dbReference type="Proteomes" id="UP000663452">
    <property type="component" value="Chromosome"/>
</dbReference>
<dbReference type="RefSeq" id="WP_206100929.1">
    <property type="nucleotide sequence ID" value="NZ_CP070969.1"/>
</dbReference>
<gene>
    <name evidence="1" type="ORF">JRJ22_18665</name>
</gene>
<evidence type="ECO:0000313" key="1">
    <source>
        <dbReference type="EMBL" id="QSF43291.1"/>
    </source>
</evidence>
<proteinExistence type="predicted"/>
<accession>A0ABX7L7R4</accession>